<reference evidence="1 2" key="1">
    <citation type="submission" date="2016-11" db="EMBL/GenBank/DDBJ databases">
        <authorList>
            <person name="Jaros S."/>
            <person name="Januszkiewicz K."/>
            <person name="Wedrychowicz H."/>
        </authorList>
    </citation>
    <scope>NUCLEOTIDE SEQUENCE [LARGE SCALE GENOMIC DNA]</scope>
    <source>
        <strain evidence="1 2">GAS138</strain>
    </source>
</reference>
<evidence type="ECO:0000313" key="2">
    <source>
        <dbReference type="Proteomes" id="UP000189796"/>
    </source>
</evidence>
<protein>
    <submittedName>
        <fullName evidence="1">Uncharacterized protein</fullName>
    </submittedName>
</protein>
<gene>
    <name evidence="1" type="ORF">SAMN05443248_6797</name>
</gene>
<dbReference type="EMBL" id="LT670817">
    <property type="protein sequence ID" value="SHH90916.1"/>
    <property type="molecule type" value="Genomic_DNA"/>
</dbReference>
<organism evidence="1 2">
    <name type="scientific">Bradyrhizobium erythrophlei</name>
    <dbReference type="NCBI Taxonomy" id="1437360"/>
    <lineage>
        <taxon>Bacteria</taxon>
        <taxon>Pseudomonadati</taxon>
        <taxon>Pseudomonadota</taxon>
        <taxon>Alphaproteobacteria</taxon>
        <taxon>Hyphomicrobiales</taxon>
        <taxon>Nitrobacteraceae</taxon>
        <taxon>Bradyrhizobium</taxon>
    </lineage>
</organism>
<proteinExistence type="predicted"/>
<dbReference type="Proteomes" id="UP000189796">
    <property type="component" value="Chromosome I"/>
</dbReference>
<sequence>MQLIADALAIDVGSRSAGTIKLRFIRRALAGHRCRRRWDYLFTTRCTYVCLETIKPCPAYWALKVLIGAAVAGRLLNVTSDGSRIEPAPGMTSAIMEALKGLPS</sequence>
<name>A0A1M5WTL2_9BRAD</name>
<evidence type="ECO:0000313" key="1">
    <source>
        <dbReference type="EMBL" id="SHH90916.1"/>
    </source>
</evidence>
<accession>A0A1M5WTL2</accession>
<dbReference type="AlphaFoldDB" id="A0A1M5WTL2"/>